<evidence type="ECO:0000313" key="3">
    <source>
        <dbReference type="Proteomes" id="UP000632377"/>
    </source>
</evidence>
<keyword evidence="1" id="KW-0812">Transmembrane</keyword>
<evidence type="ECO:0000256" key="1">
    <source>
        <dbReference type="SAM" id="Phobius"/>
    </source>
</evidence>
<comment type="caution">
    <text evidence="2">The sequence shown here is derived from an EMBL/GenBank/DDBJ whole genome shotgun (WGS) entry which is preliminary data.</text>
</comment>
<dbReference type="SUPFAM" id="SSF48452">
    <property type="entry name" value="TPR-like"/>
    <property type="match status" value="2"/>
</dbReference>
<name>A0ABS1T9S1_9CLOT</name>
<feature type="transmembrane region" description="Helical" evidence="1">
    <location>
        <begin position="175"/>
        <end position="195"/>
    </location>
</feature>
<keyword evidence="1" id="KW-1133">Transmembrane helix</keyword>
<dbReference type="Gene3D" id="1.25.40.10">
    <property type="entry name" value="Tetratricopeptide repeat domain"/>
    <property type="match status" value="3"/>
</dbReference>
<dbReference type="Proteomes" id="UP000632377">
    <property type="component" value="Unassembled WGS sequence"/>
</dbReference>
<dbReference type="Pfam" id="PF13174">
    <property type="entry name" value="TPR_6"/>
    <property type="match status" value="2"/>
</dbReference>
<dbReference type="EMBL" id="JAESWC010000002">
    <property type="protein sequence ID" value="MBL4936090.1"/>
    <property type="molecule type" value="Genomic_DNA"/>
</dbReference>
<keyword evidence="3" id="KW-1185">Reference proteome</keyword>
<dbReference type="InterPro" id="IPR019734">
    <property type="entry name" value="TPR_rpt"/>
</dbReference>
<reference evidence="2 3" key="1">
    <citation type="submission" date="2021-01" db="EMBL/GenBank/DDBJ databases">
        <title>Genome public.</title>
        <authorList>
            <person name="Liu C."/>
            <person name="Sun Q."/>
        </authorList>
    </citation>
    <scope>NUCLEOTIDE SEQUENCE [LARGE SCALE GENOMIC DNA]</scope>
    <source>
        <strain evidence="2 3">YIM B02515</strain>
    </source>
</reference>
<dbReference type="RefSeq" id="WP_202748666.1">
    <property type="nucleotide sequence ID" value="NZ_JAESWC010000002.1"/>
</dbReference>
<proteinExistence type="predicted"/>
<dbReference type="InterPro" id="IPR011990">
    <property type="entry name" value="TPR-like_helical_dom_sf"/>
</dbReference>
<dbReference type="SMART" id="SM00028">
    <property type="entry name" value="TPR"/>
    <property type="match status" value="5"/>
</dbReference>
<keyword evidence="1" id="KW-0472">Membrane</keyword>
<accession>A0ABS1T9S1</accession>
<evidence type="ECO:0000313" key="2">
    <source>
        <dbReference type="EMBL" id="MBL4936090.1"/>
    </source>
</evidence>
<organism evidence="2 3">
    <name type="scientific">Clostridium rhizosphaerae</name>
    <dbReference type="NCBI Taxonomy" id="2803861"/>
    <lineage>
        <taxon>Bacteria</taxon>
        <taxon>Bacillati</taxon>
        <taxon>Bacillota</taxon>
        <taxon>Clostridia</taxon>
        <taxon>Eubacteriales</taxon>
        <taxon>Clostridiaceae</taxon>
        <taxon>Clostridium</taxon>
    </lineage>
</organism>
<sequence>MNKSIKLYNKAVEYYNRGNIEKALDLCEKSISENLKNTSSINLKGLLYYLKGELDNAQGLWKMNSQVNKDSVSKKYLEDSKNDEKKMVIYNAALKEIKELKIREALNFLNECSESDFNSINVNNYLAFCYIKLGEYAAALKHINIVLGIDKKNQFALKNKKELVSFGVIKKEINYRYLVIAFVIIIFTGLFSIVYKSSMIKFADKNSLKNKQTPKISAEAKLEKQSENKQLDEQKKEQLADKKNLEVFPAEDINNLIAAKDYEKLYAIYNTWKDKDLNINNKTLLMKIKDIISGEGIEYFYNKGSQALSTKDYNSSINYLHIAYNYGEKSYLYSHTIYLLAVSYKNAGDIENCIKYYEEYSSKYPNGDYNDAVLYELTLIYKNIDNNTAINYAKKLNKQYPKSMYNNSIIKSIISK</sequence>
<gene>
    <name evidence="2" type="ORF">JK636_09975</name>
</gene>
<protein>
    <submittedName>
        <fullName evidence="2">Tetratricopeptide repeat protein</fullName>
    </submittedName>
</protein>